<keyword evidence="3" id="KW-1185">Reference proteome</keyword>
<comment type="caution">
    <text evidence="2">The sequence shown here is derived from an EMBL/GenBank/DDBJ whole genome shotgun (WGS) entry which is preliminary data.</text>
</comment>
<reference evidence="2 3" key="1">
    <citation type="submission" date="2016-07" db="EMBL/GenBank/DDBJ databases">
        <title>Pervasive Adenine N6-methylation of Active Genes in Fungi.</title>
        <authorList>
            <consortium name="DOE Joint Genome Institute"/>
            <person name="Mondo S.J."/>
            <person name="Dannebaum R.O."/>
            <person name="Kuo R.C."/>
            <person name="Labutti K."/>
            <person name="Haridas S."/>
            <person name="Kuo A."/>
            <person name="Salamov A."/>
            <person name="Ahrendt S.R."/>
            <person name="Lipzen A."/>
            <person name="Sullivan W."/>
            <person name="Andreopoulos W.B."/>
            <person name="Clum A."/>
            <person name="Lindquist E."/>
            <person name="Daum C."/>
            <person name="Ramamoorthy G.K."/>
            <person name="Gryganskyi A."/>
            <person name="Culley D."/>
            <person name="Magnuson J.K."/>
            <person name="James T.Y."/>
            <person name="O'Malley M.A."/>
            <person name="Stajich J.E."/>
            <person name="Spatafora J.W."/>
            <person name="Visel A."/>
            <person name="Grigoriev I.V."/>
        </authorList>
    </citation>
    <scope>NUCLEOTIDE SEQUENCE [LARGE SCALE GENOMIC DNA]</scope>
    <source>
        <strain evidence="2 3">12-1054</strain>
    </source>
</reference>
<evidence type="ECO:0000256" key="1">
    <source>
        <dbReference type="SAM" id="SignalP"/>
    </source>
</evidence>
<protein>
    <submittedName>
        <fullName evidence="2">Uncharacterized protein</fullName>
    </submittedName>
</protein>
<dbReference type="Proteomes" id="UP000193685">
    <property type="component" value="Unassembled WGS sequence"/>
</dbReference>
<feature type="chain" id="PRO_5013073348" evidence="1">
    <location>
        <begin position="23"/>
        <end position="176"/>
    </location>
</feature>
<dbReference type="PROSITE" id="PS51257">
    <property type="entry name" value="PROKAR_LIPOPROTEIN"/>
    <property type="match status" value="1"/>
</dbReference>
<sequence>MKLAILIFCSAAAALSCEEAQAQKYFKFAGLPDVKQRNFVCAPEAEKQFALSAKAIVDAMENSPNVQLYCTTKVQAASSCHLNKHIQRALVLVKDTDNIEREVHIWYTSWLPMNSDYYQVNFCSIHVGDVQGKSHKCSDCELRSQRADSASKDGIAMSHDSLVLFSNTYFQEPGDP</sequence>
<organism evidence="2 3">
    <name type="scientific">Protomyces lactucae-debilis</name>
    <dbReference type="NCBI Taxonomy" id="2754530"/>
    <lineage>
        <taxon>Eukaryota</taxon>
        <taxon>Fungi</taxon>
        <taxon>Dikarya</taxon>
        <taxon>Ascomycota</taxon>
        <taxon>Taphrinomycotina</taxon>
        <taxon>Taphrinomycetes</taxon>
        <taxon>Taphrinales</taxon>
        <taxon>Protomycetaceae</taxon>
        <taxon>Protomyces</taxon>
    </lineage>
</organism>
<name>A0A1Y2EY81_PROLT</name>
<dbReference type="EMBL" id="MCFI01000025">
    <property type="protein sequence ID" value="ORY75755.1"/>
    <property type="molecule type" value="Genomic_DNA"/>
</dbReference>
<accession>A0A1Y2EY81</accession>
<evidence type="ECO:0000313" key="2">
    <source>
        <dbReference type="EMBL" id="ORY75755.1"/>
    </source>
</evidence>
<feature type="signal peptide" evidence="1">
    <location>
        <begin position="1"/>
        <end position="22"/>
    </location>
</feature>
<gene>
    <name evidence="2" type="ORF">BCR37DRAFT_389581</name>
</gene>
<dbReference type="RefSeq" id="XP_040722403.1">
    <property type="nucleotide sequence ID" value="XM_040870748.1"/>
</dbReference>
<proteinExistence type="predicted"/>
<evidence type="ECO:0000313" key="3">
    <source>
        <dbReference type="Proteomes" id="UP000193685"/>
    </source>
</evidence>
<dbReference type="GeneID" id="63787347"/>
<dbReference type="AlphaFoldDB" id="A0A1Y2EY81"/>
<keyword evidence="1" id="KW-0732">Signal</keyword>